<dbReference type="PANTHER" id="PTHR40588">
    <property type="entry name" value="MRNA INTERFERASE TOXIN YAFQ"/>
    <property type="match status" value="1"/>
</dbReference>
<organism evidence="2 3">
    <name type="scientific">Commensalibacter nepenthis</name>
    <dbReference type="NCBI Taxonomy" id="3043872"/>
    <lineage>
        <taxon>Bacteria</taxon>
        <taxon>Pseudomonadati</taxon>
        <taxon>Pseudomonadota</taxon>
        <taxon>Alphaproteobacteria</taxon>
        <taxon>Acetobacterales</taxon>
        <taxon>Acetobacteraceae</taxon>
    </lineage>
</organism>
<reference evidence="2" key="1">
    <citation type="submission" date="2023-05" db="EMBL/GenBank/DDBJ databases">
        <title>Whole genome sequence of Commensalibacter sp.</title>
        <authorList>
            <person name="Charoenyingcharoen P."/>
            <person name="Yukphan P."/>
        </authorList>
    </citation>
    <scope>NUCLEOTIDE SEQUENCE</scope>
    <source>
        <strain evidence="2">TBRC 10068</strain>
    </source>
</reference>
<dbReference type="PIRSF" id="PIRSF006156">
    <property type="entry name" value="YafQ"/>
    <property type="match status" value="1"/>
</dbReference>
<dbReference type="PANTHER" id="PTHR40588:SF1">
    <property type="entry name" value="MRNA INTERFERASE TOXIN YAFQ"/>
    <property type="match status" value="1"/>
</dbReference>
<dbReference type="Gene3D" id="3.30.2310.20">
    <property type="entry name" value="RelE-like"/>
    <property type="match status" value="1"/>
</dbReference>
<dbReference type="InterPro" id="IPR004386">
    <property type="entry name" value="Toxin_YafQ-like"/>
</dbReference>
<dbReference type="EMBL" id="JASBAN010000002">
    <property type="protein sequence ID" value="MDI2113857.1"/>
    <property type="molecule type" value="Genomic_DNA"/>
</dbReference>
<evidence type="ECO:0000313" key="3">
    <source>
        <dbReference type="Proteomes" id="UP001431775"/>
    </source>
</evidence>
<dbReference type="InterPro" id="IPR007712">
    <property type="entry name" value="RelE/ParE_toxin"/>
</dbReference>
<gene>
    <name evidence="2" type="ORF">QJV33_11315</name>
</gene>
<sequence length="90" mass="10713">MRNIKFSNLFKKDIRKCEKRGKNIQKMKAVIELIVNDKPLPFALKDHPLKGVWKPHRELHIEPDWLLIYYCPDEVTVHFERTGTHSDLFG</sequence>
<name>A0ABT6QAS4_9PROT</name>
<proteinExistence type="predicted"/>
<evidence type="ECO:0000256" key="1">
    <source>
        <dbReference type="ARBA" id="ARBA00022649"/>
    </source>
</evidence>
<dbReference type="Proteomes" id="UP001431775">
    <property type="component" value="Unassembled WGS sequence"/>
</dbReference>
<dbReference type="NCBIfam" id="TIGR00053">
    <property type="entry name" value="YafQ family addiction module toxin"/>
    <property type="match status" value="1"/>
</dbReference>
<dbReference type="SUPFAM" id="SSF143011">
    <property type="entry name" value="RelE-like"/>
    <property type="match status" value="1"/>
</dbReference>
<dbReference type="InterPro" id="IPR035093">
    <property type="entry name" value="RelE/ParE_toxin_dom_sf"/>
</dbReference>
<evidence type="ECO:0000313" key="2">
    <source>
        <dbReference type="EMBL" id="MDI2113857.1"/>
    </source>
</evidence>
<dbReference type="NCBIfam" id="TIGR02385">
    <property type="entry name" value="RelE_StbE"/>
    <property type="match status" value="1"/>
</dbReference>
<keyword evidence="1" id="KW-1277">Toxin-antitoxin system</keyword>
<protein>
    <submittedName>
        <fullName evidence="2">Type II toxin-antitoxin system YafQ family toxin</fullName>
    </submittedName>
</protein>
<accession>A0ABT6QAS4</accession>
<dbReference type="RefSeq" id="WP_281463502.1">
    <property type="nucleotide sequence ID" value="NZ_JASBAN010000002.1"/>
</dbReference>
<comment type="caution">
    <text evidence="2">The sequence shown here is derived from an EMBL/GenBank/DDBJ whole genome shotgun (WGS) entry which is preliminary data.</text>
</comment>
<dbReference type="Pfam" id="PF15738">
    <property type="entry name" value="YafQ_toxin"/>
    <property type="match status" value="1"/>
</dbReference>
<keyword evidence="3" id="KW-1185">Reference proteome</keyword>